<evidence type="ECO:0000256" key="3">
    <source>
        <dbReference type="SAM" id="MobiDB-lite"/>
    </source>
</evidence>
<keyword evidence="1" id="KW-0479">Metal-binding</keyword>
<dbReference type="InterPro" id="IPR001303">
    <property type="entry name" value="Aldolase_II/adducin_N"/>
</dbReference>
<organism evidence="5 6">
    <name type="scientific">Bradyrhizobium shewense</name>
    <dbReference type="NCBI Taxonomy" id="1761772"/>
    <lineage>
        <taxon>Bacteria</taxon>
        <taxon>Pseudomonadati</taxon>
        <taxon>Pseudomonadota</taxon>
        <taxon>Alphaproteobacteria</taxon>
        <taxon>Hyphomicrobiales</taxon>
        <taxon>Nitrobacteraceae</taxon>
        <taxon>Bradyrhizobium</taxon>
    </lineage>
</organism>
<dbReference type="RefSeq" id="WP_091966911.1">
    <property type="nucleotide sequence ID" value="NZ_FMAI01000040.1"/>
</dbReference>
<feature type="compositionally biased region" description="Pro residues" evidence="3">
    <location>
        <begin position="227"/>
        <end position="237"/>
    </location>
</feature>
<dbReference type="GO" id="GO:0005829">
    <property type="term" value="C:cytosol"/>
    <property type="evidence" value="ECO:0007669"/>
    <property type="project" value="TreeGrafter"/>
</dbReference>
<dbReference type="InterPro" id="IPR036409">
    <property type="entry name" value="Aldolase_II/adducin_N_sf"/>
</dbReference>
<sequence length="237" mass="26287">MTDRNHADLRQGIVDTCKEMNRNGLNQGTSGNLSHRIPSGMLITPTSLPYEHMRPDDVVAMDFAANYQGSHRPSSEWRFHRDILRARDDINVVLHTHSTFSTILAVHERGIPCFHYMVAVAGGNDIRCAPYACFGTQALSDYAVNALEGRNACLLGHHGLIVTAQTFEKALWLAVEVETLAKMYVHALAIGEPPRLSETEMAQVHEQMKRMGYGQAPDLDDVGDVPRPVPQPKLAPH</sequence>
<evidence type="ECO:0000313" key="6">
    <source>
        <dbReference type="Proteomes" id="UP000199184"/>
    </source>
</evidence>
<reference evidence="6" key="1">
    <citation type="submission" date="2016-08" db="EMBL/GenBank/DDBJ databases">
        <authorList>
            <person name="Varghese N."/>
            <person name="Submissions Spin"/>
        </authorList>
    </citation>
    <scope>NUCLEOTIDE SEQUENCE [LARGE SCALE GENOMIC DNA]</scope>
    <source>
        <strain evidence="6">ERR11</strain>
    </source>
</reference>
<keyword evidence="6" id="KW-1185">Reference proteome</keyword>
<gene>
    <name evidence="5" type="ORF">GA0061098_104019</name>
</gene>
<dbReference type="InterPro" id="IPR050197">
    <property type="entry name" value="Aldolase_class_II_sugar_metab"/>
</dbReference>
<feature type="region of interest" description="Disordered" evidence="3">
    <location>
        <begin position="214"/>
        <end position="237"/>
    </location>
</feature>
<name>A0A1C3XT03_9BRAD</name>
<dbReference type="GO" id="GO:0046872">
    <property type="term" value="F:metal ion binding"/>
    <property type="evidence" value="ECO:0007669"/>
    <property type="project" value="UniProtKB-KW"/>
</dbReference>
<evidence type="ECO:0000256" key="2">
    <source>
        <dbReference type="ARBA" id="ARBA00023239"/>
    </source>
</evidence>
<dbReference type="EMBL" id="FMAI01000040">
    <property type="protein sequence ID" value="SCB55393.1"/>
    <property type="molecule type" value="Genomic_DNA"/>
</dbReference>
<dbReference type="PANTHER" id="PTHR22789:SF0">
    <property type="entry name" value="3-OXO-TETRONATE 4-PHOSPHATE DECARBOXYLASE-RELATED"/>
    <property type="match status" value="1"/>
</dbReference>
<evidence type="ECO:0000259" key="4">
    <source>
        <dbReference type="SMART" id="SM01007"/>
    </source>
</evidence>
<dbReference type="Pfam" id="PF00596">
    <property type="entry name" value="Aldolase_II"/>
    <property type="match status" value="1"/>
</dbReference>
<dbReference type="PANTHER" id="PTHR22789">
    <property type="entry name" value="FUCULOSE PHOSPHATE ALDOLASE"/>
    <property type="match status" value="1"/>
</dbReference>
<dbReference type="SUPFAM" id="SSF53639">
    <property type="entry name" value="AraD/HMP-PK domain-like"/>
    <property type="match status" value="1"/>
</dbReference>
<dbReference type="GO" id="GO:0019323">
    <property type="term" value="P:pentose catabolic process"/>
    <property type="evidence" value="ECO:0007669"/>
    <property type="project" value="TreeGrafter"/>
</dbReference>
<dbReference type="Gene3D" id="3.40.225.10">
    <property type="entry name" value="Class II aldolase/adducin N-terminal domain"/>
    <property type="match status" value="1"/>
</dbReference>
<keyword evidence="2" id="KW-0456">Lyase</keyword>
<accession>A0A1C3XT03</accession>
<dbReference type="AlphaFoldDB" id="A0A1C3XT03"/>
<feature type="domain" description="Class II aldolase/adducin N-terminal" evidence="4">
    <location>
        <begin position="11"/>
        <end position="185"/>
    </location>
</feature>
<evidence type="ECO:0000313" key="5">
    <source>
        <dbReference type="EMBL" id="SCB55393.1"/>
    </source>
</evidence>
<evidence type="ECO:0000256" key="1">
    <source>
        <dbReference type="ARBA" id="ARBA00022723"/>
    </source>
</evidence>
<dbReference type="SMART" id="SM01007">
    <property type="entry name" value="Aldolase_II"/>
    <property type="match status" value="1"/>
</dbReference>
<proteinExistence type="predicted"/>
<protein>
    <submittedName>
        <fullName evidence="5">L-fuculose-phosphate aldolase</fullName>
    </submittedName>
</protein>
<dbReference type="GO" id="GO:0016832">
    <property type="term" value="F:aldehyde-lyase activity"/>
    <property type="evidence" value="ECO:0007669"/>
    <property type="project" value="TreeGrafter"/>
</dbReference>
<dbReference type="Proteomes" id="UP000199184">
    <property type="component" value="Unassembled WGS sequence"/>
</dbReference>